<feature type="compositionally biased region" description="Low complexity" evidence="1">
    <location>
        <begin position="10"/>
        <end position="22"/>
    </location>
</feature>
<sequence>MRDDYHQGMSTTDPTPALAATAASRTRTERHRVILTHALEAAASAADGGLDAVIAAGQASLMGEPHVELVRVSTVDGETGGALDSGHSGSVKVTIAATVDGIDASRSRTFYVA</sequence>
<dbReference type="AlphaFoldDB" id="A0A2P8GSA0"/>
<reference evidence="2 3" key="1">
    <citation type="submission" date="2018-03" db="EMBL/GenBank/DDBJ databases">
        <title>Genomic Encyclopedia of Archaeal and Bacterial Type Strains, Phase II (KMG-II): from individual species to whole genera.</title>
        <authorList>
            <person name="Goeker M."/>
        </authorList>
    </citation>
    <scope>NUCLEOTIDE SEQUENCE [LARGE SCALE GENOMIC DNA]</scope>
    <source>
        <strain evidence="2 3">DSM 21548</strain>
    </source>
</reference>
<proteinExistence type="predicted"/>
<name>A0A2P8GSA0_9MICO</name>
<evidence type="ECO:0000256" key="1">
    <source>
        <dbReference type="SAM" id="MobiDB-lite"/>
    </source>
</evidence>
<dbReference type="Proteomes" id="UP000241203">
    <property type="component" value="Unassembled WGS sequence"/>
</dbReference>
<feature type="region of interest" description="Disordered" evidence="1">
    <location>
        <begin position="1"/>
        <end position="22"/>
    </location>
</feature>
<evidence type="ECO:0000313" key="3">
    <source>
        <dbReference type="Proteomes" id="UP000241203"/>
    </source>
</evidence>
<evidence type="ECO:0000313" key="2">
    <source>
        <dbReference type="EMBL" id="PSL36849.1"/>
    </source>
</evidence>
<gene>
    <name evidence="2" type="ORF">CLV49_0448</name>
</gene>
<dbReference type="EMBL" id="PYAU01000001">
    <property type="protein sequence ID" value="PSL36849.1"/>
    <property type="molecule type" value="Genomic_DNA"/>
</dbReference>
<organism evidence="2 3">
    <name type="scientific">Labedella gwakjiensis</name>
    <dbReference type="NCBI Taxonomy" id="390269"/>
    <lineage>
        <taxon>Bacteria</taxon>
        <taxon>Bacillati</taxon>
        <taxon>Actinomycetota</taxon>
        <taxon>Actinomycetes</taxon>
        <taxon>Micrococcales</taxon>
        <taxon>Microbacteriaceae</taxon>
        <taxon>Labedella</taxon>
    </lineage>
</organism>
<accession>A0A2P8GSA0</accession>
<protein>
    <submittedName>
        <fullName evidence="2">Uncharacterized protein</fullName>
    </submittedName>
</protein>
<comment type="caution">
    <text evidence="2">The sequence shown here is derived from an EMBL/GenBank/DDBJ whole genome shotgun (WGS) entry which is preliminary data.</text>
</comment>